<name>A0A2V3IMS9_9FLOR</name>
<dbReference type="AlphaFoldDB" id="A0A2V3IMS9"/>
<dbReference type="Proteomes" id="UP000247409">
    <property type="component" value="Unassembled WGS sequence"/>
</dbReference>
<protein>
    <submittedName>
        <fullName evidence="1">Uncharacterized protein</fullName>
    </submittedName>
</protein>
<organism evidence="1 2">
    <name type="scientific">Gracilariopsis chorda</name>
    <dbReference type="NCBI Taxonomy" id="448386"/>
    <lineage>
        <taxon>Eukaryota</taxon>
        <taxon>Rhodophyta</taxon>
        <taxon>Florideophyceae</taxon>
        <taxon>Rhodymeniophycidae</taxon>
        <taxon>Gracilariales</taxon>
        <taxon>Gracilariaceae</taxon>
        <taxon>Gracilariopsis</taxon>
    </lineage>
</organism>
<dbReference type="EMBL" id="NBIV01000165">
    <property type="protein sequence ID" value="PXF42420.1"/>
    <property type="molecule type" value="Genomic_DNA"/>
</dbReference>
<evidence type="ECO:0000313" key="2">
    <source>
        <dbReference type="Proteomes" id="UP000247409"/>
    </source>
</evidence>
<reference evidence="1 2" key="1">
    <citation type="journal article" date="2018" name="Mol. Biol. Evol.">
        <title>Analysis of the draft genome of the red seaweed Gracilariopsis chorda provides insights into genome size evolution in Rhodophyta.</title>
        <authorList>
            <person name="Lee J."/>
            <person name="Yang E.C."/>
            <person name="Graf L."/>
            <person name="Yang J.H."/>
            <person name="Qiu H."/>
            <person name="Zel Zion U."/>
            <person name="Chan C.X."/>
            <person name="Stephens T.G."/>
            <person name="Weber A.P.M."/>
            <person name="Boo G.H."/>
            <person name="Boo S.M."/>
            <person name="Kim K.M."/>
            <person name="Shin Y."/>
            <person name="Jung M."/>
            <person name="Lee S.J."/>
            <person name="Yim H.S."/>
            <person name="Lee J.H."/>
            <person name="Bhattacharya D."/>
            <person name="Yoon H.S."/>
        </authorList>
    </citation>
    <scope>NUCLEOTIDE SEQUENCE [LARGE SCALE GENOMIC DNA]</scope>
    <source>
        <strain evidence="1 2">SKKU-2015</strain>
        <tissue evidence="1">Whole body</tissue>
    </source>
</reference>
<gene>
    <name evidence="1" type="ORF">BWQ96_07861</name>
</gene>
<accession>A0A2V3IMS9</accession>
<sequence>MQSDDGLLSRLREPRHQFGWFQKDSLWLRSVSETHDYIEPRQINQMVLSPTSTILKVDIKDGSGYLKSPILGSSEASITQVISLSYPQDTVEVLATSIALYSFVTRGFGESEATKSNAFEISMQMDLLQKASIAKVEELNRAGLETRGPLQMALLLRFVCNSTHC</sequence>
<comment type="caution">
    <text evidence="1">The sequence shown here is derived from an EMBL/GenBank/DDBJ whole genome shotgun (WGS) entry which is preliminary data.</text>
</comment>
<proteinExistence type="predicted"/>
<keyword evidence="2" id="KW-1185">Reference proteome</keyword>
<evidence type="ECO:0000313" key="1">
    <source>
        <dbReference type="EMBL" id="PXF42420.1"/>
    </source>
</evidence>